<protein>
    <submittedName>
        <fullName evidence="6">TetR/AcrR family transcriptional regulator</fullName>
    </submittedName>
</protein>
<evidence type="ECO:0000256" key="3">
    <source>
        <dbReference type="ARBA" id="ARBA00023163"/>
    </source>
</evidence>
<proteinExistence type="predicted"/>
<dbReference type="EMBL" id="CP061169">
    <property type="protein sequence ID" value="QPZ37091.1"/>
    <property type="molecule type" value="Genomic_DNA"/>
</dbReference>
<dbReference type="PROSITE" id="PS50977">
    <property type="entry name" value="HTH_TETR_2"/>
    <property type="match status" value="1"/>
</dbReference>
<feature type="domain" description="HTH tetR-type" evidence="5">
    <location>
        <begin position="2"/>
        <end position="62"/>
    </location>
</feature>
<evidence type="ECO:0000256" key="4">
    <source>
        <dbReference type="PROSITE-ProRule" id="PRU00335"/>
    </source>
</evidence>
<reference evidence="6 7" key="1">
    <citation type="submission" date="2020-12" db="EMBL/GenBank/DDBJ databases">
        <title>Microbacterium sp. HY060.</title>
        <authorList>
            <person name="Zhou J."/>
        </authorList>
    </citation>
    <scope>NUCLEOTIDE SEQUENCE [LARGE SCALE GENOMIC DNA]</scope>
    <source>
        <strain evidence="6 7">HY60</strain>
    </source>
</reference>
<dbReference type="Gene3D" id="1.10.357.10">
    <property type="entry name" value="Tetracycline Repressor, domain 2"/>
    <property type="match status" value="1"/>
</dbReference>
<evidence type="ECO:0000256" key="1">
    <source>
        <dbReference type="ARBA" id="ARBA00023015"/>
    </source>
</evidence>
<dbReference type="Pfam" id="PF00440">
    <property type="entry name" value="TetR_N"/>
    <property type="match status" value="1"/>
</dbReference>
<keyword evidence="1" id="KW-0805">Transcription regulation</keyword>
<dbReference type="SUPFAM" id="SSF46689">
    <property type="entry name" value="Homeodomain-like"/>
    <property type="match status" value="1"/>
</dbReference>
<evidence type="ECO:0000313" key="7">
    <source>
        <dbReference type="Proteomes" id="UP000662814"/>
    </source>
</evidence>
<dbReference type="RefSeq" id="WP_166993035.1">
    <property type="nucleotide sequence ID" value="NZ_CP061169.1"/>
</dbReference>
<dbReference type="InterPro" id="IPR009057">
    <property type="entry name" value="Homeodomain-like_sf"/>
</dbReference>
<accession>A0ABX6YE77</accession>
<dbReference type="InterPro" id="IPR001647">
    <property type="entry name" value="HTH_TetR"/>
</dbReference>
<dbReference type="InterPro" id="IPR050109">
    <property type="entry name" value="HTH-type_TetR-like_transc_reg"/>
</dbReference>
<feature type="DNA-binding region" description="H-T-H motif" evidence="4">
    <location>
        <begin position="25"/>
        <end position="44"/>
    </location>
</feature>
<name>A0ABX6YE77_9MICO</name>
<evidence type="ECO:0000259" key="5">
    <source>
        <dbReference type="PROSITE" id="PS50977"/>
    </source>
</evidence>
<dbReference type="PANTHER" id="PTHR30055:SF234">
    <property type="entry name" value="HTH-TYPE TRANSCRIPTIONAL REGULATOR BETI"/>
    <property type="match status" value="1"/>
</dbReference>
<evidence type="ECO:0000313" key="6">
    <source>
        <dbReference type="EMBL" id="QPZ37091.1"/>
    </source>
</evidence>
<dbReference type="Proteomes" id="UP000662814">
    <property type="component" value="Chromosome"/>
</dbReference>
<gene>
    <name evidence="6" type="ORF">HCR76_09380</name>
</gene>
<keyword evidence="2 4" id="KW-0238">DNA-binding</keyword>
<keyword evidence="7" id="KW-1185">Reference proteome</keyword>
<keyword evidence="3" id="KW-0804">Transcription</keyword>
<dbReference type="PRINTS" id="PR00455">
    <property type="entry name" value="HTHTETR"/>
</dbReference>
<sequence length="237" mass="25544">MESGRGRLIEAARVLLAEQPGRVPSTRELCEAAGVGAPTLYHHFGDKDGLLQAVTEQAFADYLERKRAVPRTGDLLADFAAGWNMHVGFGVANPALYELMYSRADRQQFRAAQTAEAELRRGLERLADAGLLRIGVDDATALTTAMAIGCVTRLIHDGGSADGPLAETMRAALMLQLTGQRQQLDPIDDAAAQLLARLGSAPGLFTAAEEALLRQWLRTLTENATPQQDEAEHGANR</sequence>
<evidence type="ECO:0000256" key="2">
    <source>
        <dbReference type="ARBA" id="ARBA00023125"/>
    </source>
</evidence>
<dbReference type="PANTHER" id="PTHR30055">
    <property type="entry name" value="HTH-TYPE TRANSCRIPTIONAL REGULATOR RUTR"/>
    <property type="match status" value="1"/>
</dbReference>
<organism evidence="6 7">
    <name type="scientific">Paramicrobacterium chengjingii</name>
    <dbReference type="NCBI Taxonomy" id="2769067"/>
    <lineage>
        <taxon>Bacteria</taxon>
        <taxon>Bacillati</taxon>
        <taxon>Actinomycetota</taxon>
        <taxon>Actinomycetes</taxon>
        <taxon>Micrococcales</taxon>
        <taxon>Microbacteriaceae</taxon>
        <taxon>Paramicrobacterium</taxon>
    </lineage>
</organism>